<dbReference type="GO" id="GO:0020037">
    <property type="term" value="F:heme binding"/>
    <property type="evidence" value="ECO:0007669"/>
    <property type="project" value="InterPro"/>
</dbReference>
<comment type="PTM">
    <text evidence="7">Binds 1 heme group per subunit.</text>
</comment>
<dbReference type="AlphaFoldDB" id="A0A7W6H0E5"/>
<evidence type="ECO:0000256" key="3">
    <source>
        <dbReference type="ARBA" id="ARBA00022723"/>
    </source>
</evidence>
<feature type="binding site" description="axial binding residue" evidence="6">
    <location>
        <position position="150"/>
    </location>
    <ligand>
        <name>heme c</name>
        <dbReference type="ChEBI" id="CHEBI:61717"/>
    </ligand>
    <ligandPart>
        <name>Fe</name>
        <dbReference type="ChEBI" id="CHEBI:18248"/>
    </ligandPart>
</feature>
<comment type="caution">
    <text evidence="9">The sequence shown here is derived from an EMBL/GenBank/DDBJ whole genome shotgun (WGS) entry which is preliminary data.</text>
</comment>
<dbReference type="InterPro" id="IPR012127">
    <property type="entry name" value="Cyt_c_prime"/>
</dbReference>
<dbReference type="EMBL" id="JACIEI010000006">
    <property type="protein sequence ID" value="MBB3994520.1"/>
    <property type="molecule type" value="Genomic_DNA"/>
</dbReference>
<dbReference type="Proteomes" id="UP000530268">
    <property type="component" value="Unassembled WGS sequence"/>
</dbReference>
<dbReference type="InterPro" id="IPR002321">
    <property type="entry name" value="Cyt_c_II"/>
</dbReference>
<evidence type="ECO:0000256" key="5">
    <source>
        <dbReference type="ARBA" id="ARBA00023004"/>
    </source>
</evidence>
<name>A0A7W6H0E5_9RHOB</name>
<keyword evidence="5 6" id="KW-0408">Iron</keyword>
<keyword evidence="3 6" id="KW-0479">Metal-binding</keyword>
<dbReference type="GO" id="GO:0005506">
    <property type="term" value="F:iron ion binding"/>
    <property type="evidence" value="ECO:0007669"/>
    <property type="project" value="InterPro"/>
</dbReference>
<protein>
    <submittedName>
        <fullName evidence="9">Cytochrome c556</fullName>
    </submittedName>
</protein>
<proteinExistence type="predicted"/>
<keyword evidence="4" id="KW-0249">Electron transport</keyword>
<evidence type="ECO:0000256" key="1">
    <source>
        <dbReference type="ARBA" id="ARBA00022448"/>
    </source>
</evidence>
<evidence type="ECO:0000256" key="7">
    <source>
        <dbReference type="PIRSR" id="PIRSR000027-2"/>
    </source>
</evidence>
<accession>A0A7W6H0E5</accession>
<dbReference type="Pfam" id="PF01322">
    <property type="entry name" value="Cytochrom_C_2"/>
    <property type="match status" value="1"/>
</dbReference>
<dbReference type="PIRSF" id="PIRSF000027">
    <property type="entry name" value="Cytc_c_prime"/>
    <property type="match status" value="1"/>
</dbReference>
<evidence type="ECO:0000256" key="6">
    <source>
        <dbReference type="PIRSR" id="PIRSR000027-1"/>
    </source>
</evidence>
<dbReference type="GO" id="GO:0022900">
    <property type="term" value="P:electron transport chain"/>
    <property type="evidence" value="ECO:0007669"/>
    <property type="project" value="InterPro"/>
</dbReference>
<keyword evidence="10" id="KW-1185">Reference proteome</keyword>
<sequence length="158" mass="16034">MTLFTKTAITAVLSAGIIATAAFAESHSDKALEDAVKARHAQMQMISYHMGILGGIAKGETPYDSAMVDAAAQNMAALAGMAPASMWLEGSEQGFTEGSRAKTEIWSDAAGFEAQFEKLGAGALAMVGAADAAAVGAGMGAMGAACKACHEAYRGPKN</sequence>
<feature type="signal peptide" evidence="8">
    <location>
        <begin position="1"/>
        <end position="24"/>
    </location>
</feature>
<keyword evidence="1" id="KW-0813">Transport</keyword>
<dbReference type="GO" id="GO:0009055">
    <property type="term" value="F:electron transfer activity"/>
    <property type="evidence" value="ECO:0007669"/>
    <property type="project" value="InterPro"/>
</dbReference>
<dbReference type="GO" id="GO:0042597">
    <property type="term" value="C:periplasmic space"/>
    <property type="evidence" value="ECO:0007669"/>
    <property type="project" value="InterPro"/>
</dbReference>
<dbReference type="Gene3D" id="1.20.120.10">
    <property type="entry name" value="Cytochrome c/b562"/>
    <property type="match status" value="1"/>
</dbReference>
<dbReference type="RefSeq" id="WP_184565624.1">
    <property type="nucleotide sequence ID" value="NZ_JACIEI010000006.1"/>
</dbReference>
<feature type="binding site" description="covalent" evidence="7">
    <location>
        <position position="146"/>
    </location>
    <ligand>
        <name>heme c</name>
        <dbReference type="ChEBI" id="CHEBI:61717"/>
    </ligand>
</feature>
<dbReference type="SUPFAM" id="SSF47175">
    <property type="entry name" value="Cytochromes"/>
    <property type="match status" value="1"/>
</dbReference>
<organism evidence="9 10">
    <name type="scientific">Sulfitobacter undariae</name>
    <dbReference type="NCBI Taxonomy" id="1563671"/>
    <lineage>
        <taxon>Bacteria</taxon>
        <taxon>Pseudomonadati</taxon>
        <taxon>Pseudomonadota</taxon>
        <taxon>Alphaproteobacteria</taxon>
        <taxon>Rhodobacterales</taxon>
        <taxon>Roseobacteraceae</taxon>
        <taxon>Sulfitobacter</taxon>
    </lineage>
</organism>
<evidence type="ECO:0000313" key="10">
    <source>
        <dbReference type="Proteomes" id="UP000530268"/>
    </source>
</evidence>
<feature type="binding site" description="covalent" evidence="7">
    <location>
        <position position="149"/>
    </location>
    <ligand>
        <name>heme c</name>
        <dbReference type="ChEBI" id="CHEBI:61717"/>
    </ligand>
</feature>
<keyword evidence="2 7" id="KW-0349">Heme</keyword>
<gene>
    <name evidence="9" type="ORF">GGR95_002166</name>
</gene>
<dbReference type="PRINTS" id="PR00608">
    <property type="entry name" value="CYTCHROMECII"/>
</dbReference>
<evidence type="ECO:0000256" key="2">
    <source>
        <dbReference type="ARBA" id="ARBA00022617"/>
    </source>
</evidence>
<keyword evidence="8" id="KW-0732">Signal</keyword>
<reference evidence="9 10" key="1">
    <citation type="submission" date="2020-08" db="EMBL/GenBank/DDBJ databases">
        <title>Genomic Encyclopedia of Type Strains, Phase IV (KMG-IV): sequencing the most valuable type-strain genomes for metagenomic binning, comparative biology and taxonomic classification.</title>
        <authorList>
            <person name="Goeker M."/>
        </authorList>
    </citation>
    <scope>NUCLEOTIDE SEQUENCE [LARGE SCALE GENOMIC DNA]</scope>
    <source>
        <strain evidence="9 10">DSM 102234</strain>
    </source>
</reference>
<evidence type="ECO:0000256" key="8">
    <source>
        <dbReference type="SAM" id="SignalP"/>
    </source>
</evidence>
<dbReference type="InterPro" id="IPR015984">
    <property type="entry name" value="Cyt_c_prime_subgr"/>
</dbReference>
<evidence type="ECO:0000256" key="4">
    <source>
        <dbReference type="ARBA" id="ARBA00022982"/>
    </source>
</evidence>
<dbReference type="InterPro" id="IPR010980">
    <property type="entry name" value="Cyt_c/b562"/>
</dbReference>
<evidence type="ECO:0000313" key="9">
    <source>
        <dbReference type="EMBL" id="MBB3994520.1"/>
    </source>
</evidence>
<dbReference type="PROSITE" id="PS51009">
    <property type="entry name" value="CYTCII"/>
    <property type="match status" value="1"/>
</dbReference>
<feature type="chain" id="PRO_5031284070" evidence="8">
    <location>
        <begin position="25"/>
        <end position="158"/>
    </location>
</feature>